<proteinExistence type="predicted"/>
<organism evidence="1 2">
    <name type="scientific">Wuchereria bancrofti</name>
    <dbReference type="NCBI Taxonomy" id="6293"/>
    <lineage>
        <taxon>Eukaryota</taxon>
        <taxon>Metazoa</taxon>
        <taxon>Ecdysozoa</taxon>
        <taxon>Nematoda</taxon>
        <taxon>Chromadorea</taxon>
        <taxon>Rhabditida</taxon>
        <taxon>Spirurina</taxon>
        <taxon>Spiruromorpha</taxon>
        <taxon>Filarioidea</taxon>
        <taxon>Onchocercidae</taxon>
        <taxon>Wuchereria</taxon>
    </lineage>
</organism>
<reference evidence="2" key="3">
    <citation type="submission" date="2024-02" db="UniProtKB">
        <authorList>
            <consortium name="WormBaseParasite"/>
        </authorList>
    </citation>
    <scope>IDENTIFICATION</scope>
    <source>
        <strain evidence="2">pt0022</strain>
    </source>
</reference>
<protein>
    <submittedName>
        <fullName evidence="2">Uncharacterized protein</fullName>
    </submittedName>
</protein>
<reference evidence="1" key="1">
    <citation type="submission" date="2015-03" db="EMBL/GenBank/DDBJ databases">
        <title>Wuchereria bancrofti Genome Sequencing Papua New Guinea Strain.</title>
        <authorList>
            <person name="Small S.T."/>
            <person name="Serre D."/>
            <person name="Zimmerman P.A."/>
        </authorList>
    </citation>
    <scope>NUCLEOTIDE SEQUENCE [LARGE SCALE GENOMIC DNA]</scope>
    <source>
        <strain evidence="1">pt0022</strain>
    </source>
</reference>
<dbReference type="AlphaFoldDB" id="A0AAF5RVH0"/>
<evidence type="ECO:0000313" key="1">
    <source>
        <dbReference type="Proteomes" id="UP000093561"/>
    </source>
</evidence>
<reference evidence="1" key="2">
    <citation type="journal article" date="2016" name="Mol. Ecol.">
        <title>Population genomics of the filarial nematode parasite Wuchereria bancrofti from mosquitoes.</title>
        <authorList>
            <person name="Small S.T."/>
            <person name="Reimer L.J."/>
            <person name="Tisch D.J."/>
            <person name="King C.L."/>
            <person name="Christensen B.M."/>
            <person name="Siba P.M."/>
            <person name="Kazura J.W."/>
            <person name="Serre D."/>
            <person name="Zimmerman P.A."/>
        </authorList>
    </citation>
    <scope>NUCLEOTIDE SEQUENCE</scope>
    <source>
        <strain evidence="1">pt0022</strain>
    </source>
</reference>
<name>A0AAF5RVH0_WUCBA</name>
<accession>A0AAF5RVH0</accession>
<dbReference type="WBParaSite" id="mrna-Wban_05461">
    <property type="protein sequence ID" value="mrna-Wban_05461"/>
    <property type="gene ID" value="Wban_05461"/>
</dbReference>
<evidence type="ECO:0000313" key="2">
    <source>
        <dbReference type="WBParaSite" id="mrna-Wban_05461"/>
    </source>
</evidence>
<sequence length="101" mass="11733">MLTKTFFSHEIGGSVVVKETNKKYVTGTNCTRCDKLWTDVYSKAYSGLWTTSLFAVRITYERMLTVYNNSQRLLLTLDEEDFSRLNKSLRCTKNCISRGKR</sequence>
<dbReference type="Proteomes" id="UP000093561">
    <property type="component" value="Unassembled WGS sequence"/>
</dbReference>